<dbReference type="InterPro" id="IPR033985">
    <property type="entry name" value="SusD-like_N"/>
</dbReference>
<proteinExistence type="inferred from homology"/>
<dbReference type="Pfam" id="PF07980">
    <property type="entry name" value="SusD_RagB"/>
    <property type="match status" value="1"/>
</dbReference>
<evidence type="ECO:0000313" key="8">
    <source>
        <dbReference type="EMBL" id="WZN43058.1"/>
    </source>
</evidence>
<evidence type="ECO:0000256" key="3">
    <source>
        <dbReference type="ARBA" id="ARBA00022729"/>
    </source>
</evidence>
<evidence type="ECO:0000256" key="5">
    <source>
        <dbReference type="ARBA" id="ARBA00023237"/>
    </source>
</evidence>
<sequence>MTIQFRHIFRTAFICGALGFASCDKFLEERPSKTSALEVKTADQLEALLNAHASFYSESNRYAIYSTDDYGLKAEMYKAARTPFNLTGIQCALWDTRYLPDDTRDGFWTNEYKKIFTANMVLSLVESVSGTAEQKASLTADAHFIRAYSYFQLANTYALPYTDASKNEPGVPIKLSTSFDEPMARAPLEKVYQQIESDLSEALKTTVPLVQNGRARHWRASTTGVKGFAARYYLTRGNYAEALKYAQAALDEYGTLVDYNTEMRYGRTQSLVVNPGTPEVKTVVLQYPYTHDNQIDQTDMLGWKEFLYFRMLSHDSWWYLPSEALLSLYDKDHDLRYRYHMVEGYSYDRSMINPGYDYPGYVFFFKDRMPSGPTVAEMLLTKAEALARSGKPADAMAALNQLRAKRMEPGSWVNLSATSNDDAIAKVLQERRREMPFVHRWMDIRRFNSNDYPNDDVSLSRSFFPYNSAAVQTNEAEKTYTLPKDSRRFATPIPQTEIIASNGQIQQNKY</sequence>
<dbReference type="Gene3D" id="1.25.40.390">
    <property type="match status" value="1"/>
</dbReference>
<reference evidence="9" key="1">
    <citation type="submission" date="2024-03" db="EMBL/GenBank/DDBJ databases">
        <title>Chitinophaga horti sp. nov., isolated from garden soil.</title>
        <authorList>
            <person name="Lee D.S."/>
            <person name="Han D.M."/>
            <person name="Baek J.H."/>
            <person name="Choi D.G."/>
            <person name="Jeon J.H."/>
            <person name="Jeon C.O."/>
        </authorList>
    </citation>
    <scope>NUCLEOTIDE SEQUENCE [LARGE SCALE GENOMIC DNA]</scope>
    <source>
        <strain evidence="9">GPA1</strain>
    </source>
</reference>
<dbReference type="Proteomes" id="UP001485459">
    <property type="component" value="Chromosome"/>
</dbReference>
<organism evidence="8 9">
    <name type="scientific">Chitinophaga pollutisoli</name>
    <dbReference type="NCBI Taxonomy" id="3133966"/>
    <lineage>
        <taxon>Bacteria</taxon>
        <taxon>Pseudomonadati</taxon>
        <taxon>Bacteroidota</taxon>
        <taxon>Chitinophagia</taxon>
        <taxon>Chitinophagales</taxon>
        <taxon>Chitinophagaceae</taxon>
        <taxon>Chitinophaga</taxon>
    </lineage>
</organism>
<keyword evidence="3" id="KW-0732">Signal</keyword>
<keyword evidence="4" id="KW-0472">Membrane</keyword>
<accession>A0ABZ2YUA9</accession>
<dbReference type="RefSeq" id="WP_341837880.1">
    <property type="nucleotide sequence ID" value="NZ_CP149822.1"/>
</dbReference>
<evidence type="ECO:0000256" key="4">
    <source>
        <dbReference type="ARBA" id="ARBA00023136"/>
    </source>
</evidence>
<evidence type="ECO:0000259" key="6">
    <source>
        <dbReference type="Pfam" id="PF07980"/>
    </source>
</evidence>
<dbReference type="InterPro" id="IPR012944">
    <property type="entry name" value="SusD_RagB_dom"/>
</dbReference>
<keyword evidence="5" id="KW-0998">Cell outer membrane</keyword>
<dbReference type="EMBL" id="CP149822">
    <property type="protein sequence ID" value="WZN43058.1"/>
    <property type="molecule type" value="Genomic_DNA"/>
</dbReference>
<dbReference type="InterPro" id="IPR011990">
    <property type="entry name" value="TPR-like_helical_dom_sf"/>
</dbReference>
<dbReference type="PROSITE" id="PS51257">
    <property type="entry name" value="PROKAR_LIPOPROTEIN"/>
    <property type="match status" value="1"/>
</dbReference>
<feature type="domain" description="RagB/SusD" evidence="6">
    <location>
        <begin position="376"/>
        <end position="509"/>
    </location>
</feature>
<evidence type="ECO:0000256" key="2">
    <source>
        <dbReference type="ARBA" id="ARBA00006275"/>
    </source>
</evidence>
<gene>
    <name evidence="8" type="ORF">WJU16_08435</name>
</gene>
<keyword evidence="9" id="KW-1185">Reference proteome</keyword>
<protein>
    <submittedName>
        <fullName evidence="8">RagB/SusD family nutrient uptake outer membrane protein</fullName>
    </submittedName>
</protein>
<feature type="domain" description="SusD-like N-terminal" evidence="7">
    <location>
        <begin position="25"/>
        <end position="234"/>
    </location>
</feature>
<evidence type="ECO:0000256" key="1">
    <source>
        <dbReference type="ARBA" id="ARBA00004442"/>
    </source>
</evidence>
<comment type="similarity">
    <text evidence="2">Belongs to the SusD family.</text>
</comment>
<evidence type="ECO:0000259" key="7">
    <source>
        <dbReference type="Pfam" id="PF14322"/>
    </source>
</evidence>
<evidence type="ECO:0000313" key="9">
    <source>
        <dbReference type="Proteomes" id="UP001485459"/>
    </source>
</evidence>
<dbReference type="SUPFAM" id="SSF48452">
    <property type="entry name" value="TPR-like"/>
    <property type="match status" value="1"/>
</dbReference>
<dbReference type="Pfam" id="PF14322">
    <property type="entry name" value="SusD-like_3"/>
    <property type="match status" value="1"/>
</dbReference>
<name>A0ABZ2YUA9_9BACT</name>
<comment type="subcellular location">
    <subcellularLocation>
        <location evidence="1">Cell outer membrane</location>
    </subcellularLocation>
</comment>